<dbReference type="OrthoDB" id="2020070at2759"/>
<sequence length="347" mass="38024">MATGDLVLKVATADQLYEADVHTYSSWGAPHLSLEQYLKREARLRDTTFAKETLTGYVLVPAADPDTRDILAYVEVFRRPSVIYPSSASPKVYIDGFSIGSVYTPVAHRKKGYATTMLALVVERLRAASTGYVLSNLYSDIGPTYYATKGWRVHRSDEATIPVAAILPPAASPASAVLYSIDSHSALLHAAQGSQRLLDASLAPGQCAFVVTASCIEWFAARSHFYAKTLKQMASLPTSLGGYKVGANSKVTDAVLWTHNFRDDQLVVLHWNVQAENASAFLSLAAKEATAWQLKEIAIWNADLPTELRHLNNTAREDSLSSLLVQTLPDATEATLEWVSNEKYAWV</sequence>
<dbReference type="PANTHER" id="PTHR34815">
    <property type="entry name" value="LYSINE ACETYLTRANSFERASE"/>
    <property type="match status" value="1"/>
</dbReference>
<dbReference type="Pfam" id="PF22998">
    <property type="entry name" value="GNAT_LYC1-like"/>
    <property type="match status" value="1"/>
</dbReference>
<evidence type="ECO:0000313" key="3">
    <source>
        <dbReference type="Proteomes" id="UP000030762"/>
    </source>
</evidence>
<dbReference type="Proteomes" id="UP000030762">
    <property type="component" value="Unassembled WGS sequence"/>
</dbReference>
<dbReference type="EMBL" id="JH767295">
    <property type="protein sequence ID" value="EQC25189.1"/>
    <property type="molecule type" value="Genomic_DNA"/>
</dbReference>
<name>T0PII6_SAPDV</name>
<dbReference type="STRING" id="1156394.T0PII6"/>
<feature type="domain" description="LYC1 C-terminal" evidence="1">
    <location>
        <begin position="206"/>
        <end position="347"/>
    </location>
</feature>
<evidence type="ECO:0000313" key="2">
    <source>
        <dbReference type="EMBL" id="EQC25189.1"/>
    </source>
</evidence>
<dbReference type="SUPFAM" id="SSF55729">
    <property type="entry name" value="Acyl-CoA N-acyltransferases (Nat)"/>
    <property type="match status" value="2"/>
</dbReference>
<proteinExistence type="predicted"/>
<keyword evidence="3" id="KW-1185">Reference proteome</keyword>
<dbReference type="InterPro" id="IPR055100">
    <property type="entry name" value="GNAT_LYC1-like"/>
</dbReference>
<dbReference type="Gene3D" id="3.40.630.30">
    <property type="match status" value="1"/>
</dbReference>
<organism evidence="2 3">
    <name type="scientific">Saprolegnia diclina (strain VS20)</name>
    <dbReference type="NCBI Taxonomy" id="1156394"/>
    <lineage>
        <taxon>Eukaryota</taxon>
        <taxon>Sar</taxon>
        <taxon>Stramenopiles</taxon>
        <taxon>Oomycota</taxon>
        <taxon>Saprolegniomycetes</taxon>
        <taxon>Saprolegniales</taxon>
        <taxon>Saprolegniaceae</taxon>
        <taxon>Saprolegnia</taxon>
    </lineage>
</organism>
<protein>
    <recommendedName>
        <fullName evidence="1">LYC1 C-terminal domain-containing protein</fullName>
    </recommendedName>
</protein>
<accession>T0PII6</accession>
<dbReference type="AlphaFoldDB" id="T0PII6"/>
<reference evidence="2 3" key="1">
    <citation type="submission" date="2012-04" db="EMBL/GenBank/DDBJ databases">
        <title>The Genome Sequence of Saprolegnia declina VS20.</title>
        <authorList>
            <consortium name="The Broad Institute Genome Sequencing Platform"/>
            <person name="Russ C."/>
            <person name="Nusbaum C."/>
            <person name="Tyler B."/>
            <person name="van West P."/>
            <person name="Dieguez-Uribeondo J."/>
            <person name="de Bruijn I."/>
            <person name="Tripathy S."/>
            <person name="Jiang R."/>
            <person name="Young S.K."/>
            <person name="Zeng Q."/>
            <person name="Gargeya S."/>
            <person name="Fitzgerald M."/>
            <person name="Haas B."/>
            <person name="Abouelleil A."/>
            <person name="Alvarado L."/>
            <person name="Arachchi H.M."/>
            <person name="Berlin A."/>
            <person name="Chapman S.B."/>
            <person name="Goldberg J."/>
            <person name="Griggs A."/>
            <person name="Gujja S."/>
            <person name="Hansen M."/>
            <person name="Howarth C."/>
            <person name="Imamovic A."/>
            <person name="Larimer J."/>
            <person name="McCowen C."/>
            <person name="Montmayeur A."/>
            <person name="Murphy C."/>
            <person name="Neiman D."/>
            <person name="Pearson M."/>
            <person name="Priest M."/>
            <person name="Roberts A."/>
            <person name="Saif S."/>
            <person name="Shea T."/>
            <person name="Sisk P."/>
            <person name="Sykes S."/>
            <person name="Wortman J."/>
            <person name="Nusbaum C."/>
            <person name="Birren B."/>
        </authorList>
    </citation>
    <scope>NUCLEOTIDE SEQUENCE [LARGE SCALE GENOMIC DNA]</scope>
    <source>
        <strain evidence="2 3">VS20</strain>
    </source>
</reference>
<dbReference type="InterPro" id="IPR053013">
    <property type="entry name" value="LAT"/>
</dbReference>
<dbReference type="OMA" id="TCWILVD"/>
<dbReference type="InterPro" id="IPR016181">
    <property type="entry name" value="Acyl_CoA_acyltransferase"/>
</dbReference>
<dbReference type="RefSeq" id="XP_008621388.1">
    <property type="nucleotide sequence ID" value="XM_008623166.1"/>
</dbReference>
<dbReference type="InParanoid" id="T0PII6"/>
<dbReference type="VEuPathDB" id="FungiDB:SDRG_16940"/>
<evidence type="ECO:0000259" key="1">
    <source>
        <dbReference type="Pfam" id="PF22998"/>
    </source>
</evidence>
<dbReference type="eggNOG" id="ENOG502S41G">
    <property type="taxonomic scope" value="Eukaryota"/>
</dbReference>
<gene>
    <name evidence="2" type="ORF">SDRG_16940</name>
</gene>
<dbReference type="GeneID" id="19957667"/>
<dbReference type="PANTHER" id="PTHR34815:SF2">
    <property type="entry name" value="N-ACETYLTRANSFERASE DOMAIN-CONTAINING PROTEIN"/>
    <property type="match status" value="1"/>
</dbReference>